<dbReference type="PANTHER" id="PTHR43975:SF2">
    <property type="entry name" value="EG:BACR7A4.14 PROTEIN-RELATED"/>
    <property type="match status" value="1"/>
</dbReference>
<dbReference type="InterPro" id="IPR036291">
    <property type="entry name" value="NAD(P)-bd_dom_sf"/>
</dbReference>
<protein>
    <submittedName>
        <fullName evidence="2">Uncharacterized protein</fullName>
    </submittedName>
</protein>
<dbReference type="Pfam" id="PF13561">
    <property type="entry name" value="adh_short_C2"/>
    <property type="match status" value="1"/>
</dbReference>
<evidence type="ECO:0000313" key="2">
    <source>
        <dbReference type="EMBL" id="CAH1800367.1"/>
    </source>
</evidence>
<dbReference type="OrthoDB" id="47007at2759"/>
<proteinExistence type="predicted"/>
<reference evidence="2" key="1">
    <citation type="submission" date="2022-03" db="EMBL/GenBank/DDBJ databases">
        <authorList>
            <person name="Martin C."/>
        </authorList>
    </citation>
    <scope>NUCLEOTIDE SEQUENCE</scope>
</reference>
<dbReference type="PROSITE" id="PS00061">
    <property type="entry name" value="ADH_SHORT"/>
    <property type="match status" value="1"/>
</dbReference>
<keyword evidence="1" id="KW-0560">Oxidoreductase</keyword>
<dbReference type="PRINTS" id="PR00080">
    <property type="entry name" value="SDRFAMILY"/>
</dbReference>
<name>A0A8J1YC85_OWEFU</name>
<dbReference type="SUPFAM" id="SSF51735">
    <property type="entry name" value="NAD(P)-binding Rossmann-fold domains"/>
    <property type="match status" value="1"/>
</dbReference>
<dbReference type="GO" id="GO:0016491">
    <property type="term" value="F:oxidoreductase activity"/>
    <property type="evidence" value="ECO:0007669"/>
    <property type="project" value="UniProtKB-KW"/>
</dbReference>
<keyword evidence="3" id="KW-1185">Reference proteome</keyword>
<sequence>MAATSLNKGCFQSQSDMNKVALITGASSGIGEATAVELASRGCAVVITGRNVDNLNKTAAACYEKGLKKSQVLIVQADLTIQADIERIIEKTIEQFKTLDILVNNAGIMVTGGLRNSSLEDFDTLYNTNVKPMYYITKLAEPYLTKNKGSIVNIGSISGMMPMSFVMLYAMTKASIDMFTRCIAQELAPNVRVNSVNPGVTVTDLHLRSGMGAEAYDKYLDMQQHLNPIPRAGKPEEIAKTVAFLVSDDASYITGALLPVDGGRICVTPRYASKPT</sequence>
<dbReference type="InterPro" id="IPR002347">
    <property type="entry name" value="SDR_fam"/>
</dbReference>
<dbReference type="PANTHER" id="PTHR43975">
    <property type="entry name" value="ZGC:101858"/>
    <property type="match status" value="1"/>
</dbReference>
<organism evidence="2 3">
    <name type="scientific">Owenia fusiformis</name>
    <name type="common">Polychaete worm</name>
    <dbReference type="NCBI Taxonomy" id="6347"/>
    <lineage>
        <taxon>Eukaryota</taxon>
        <taxon>Metazoa</taxon>
        <taxon>Spiralia</taxon>
        <taxon>Lophotrochozoa</taxon>
        <taxon>Annelida</taxon>
        <taxon>Polychaeta</taxon>
        <taxon>Sedentaria</taxon>
        <taxon>Canalipalpata</taxon>
        <taxon>Sabellida</taxon>
        <taxon>Oweniida</taxon>
        <taxon>Oweniidae</taxon>
        <taxon>Owenia</taxon>
    </lineage>
</organism>
<evidence type="ECO:0000313" key="3">
    <source>
        <dbReference type="Proteomes" id="UP000749559"/>
    </source>
</evidence>
<dbReference type="PRINTS" id="PR00081">
    <property type="entry name" value="GDHRDH"/>
</dbReference>
<gene>
    <name evidence="2" type="ORF">OFUS_LOCUS24259</name>
</gene>
<dbReference type="AlphaFoldDB" id="A0A8J1YC85"/>
<accession>A0A8J1YC85</accession>
<dbReference type="InterPro" id="IPR020904">
    <property type="entry name" value="Sc_DH/Rdtase_CS"/>
</dbReference>
<dbReference type="Gene3D" id="3.40.50.720">
    <property type="entry name" value="NAD(P)-binding Rossmann-like Domain"/>
    <property type="match status" value="1"/>
</dbReference>
<evidence type="ECO:0000256" key="1">
    <source>
        <dbReference type="ARBA" id="ARBA00023002"/>
    </source>
</evidence>
<dbReference type="EMBL" id="CAIIXF020000012">
    <property type="protein sequence ID" value="CAH1800367.1"/>
    <property type="molecule type" value="Genomic_DNA"/>
</dbReference>
<comment type="caution">
    <text evidence="2">The sequence shown here is derived from an EMBL/GenBank/DDBJ whole genome shotgun (WGS) entry which is preliminary data.</text>
</comment>
<dbReference type="Proteomes" id="UP000749559">
    <property type="component" value="Unassembled WGS sequence"/>
</dbReference>
<dbReference type="FunFam" id="3.40.50.720:FF:000084">
    <property type="entry name" value="Short-chain dehydrogenase reductase"/>
    <property type="match status" value="1"/>
</dbReference>
<dbReference type="NCBIfam" id="NF005559">
    <property type="entry name" value="PRK07231.1"/>
    <property type="match status" value="1"/>
</dbReference>